<reference evidence="1 2" key="1">
    <citation type="journal article" date="2021" name="Commun. Biol.">
        <title>The genome of Shorea leprosula (Dipterocarpaceae) highlights the ecological relevance of drought in aseasonal tropical rainforests.</title>
        <authorList>
            <person name="Ng K.K.S."/>
            <person name="Kobayashi M.J."/>
            <person name="Fawcett J.A."/>
            <person name="Hatakeyama M."/>
            <person name="Paape T."/>
            <person name="Ng C.H."/>
            <person name="Ang C.C."/>
            <person name="Tnah L.H."/>
            <person name="Lee C.T."/>
            <person name="Nishiyama T."/>
            <person name="Sese J."/>
            <person name="O'Brien M.J."/>
            <person name="Copetti D."/>
            <person name="Mohd Noor M.I."/>
            <person name="Ong R.C."/>
            <person name="Putra M."/>
            <person name="Sireger I.Z."/>
            <person name="Indrioko S."/>
            <person name="Kosugi Y."/>
            <person name="Izuno A."/>
            <person name="Isagi Y."/>
            <person name="Lee S.L."/>
            <person name="Shimizu K.K."/>
        </authorList>
    </citation>
    <scope>NUCLEOTIDE SEQUENCE [LARGE SCALE GENOMIC DNA]</scope>
    <source>
        <strain evidence="1">214</strain>
    </source>
</reference>
<dbReference type="AlphaFoldDB" id="A0AAV5M0Q0"/>
<name>A0AAV5M0Q0_9ROSI</name>
<evidence type="ECO:0000313" key="2">
    <source>
        <dbReference type="Proteomes" id="UP001054252"/>
    </source>
</evidence>
<organism evidence="1 2">
    <name type="scientific">Rubroshorea leprosula</name>
    <dbReference type="NCBI Taxonomy" id="152421"/>
    <lineage>
        <taxon>Eukaryota</taxon>
        <taxon>Viridiplantae</taxon>
        <taxon>Streptophyta</taxon>
        <taxon>Embryophyta</taxon>
        <taxon>Tracheophyta</taxon>
        <taxon>Spermatophyta</taxon>
        <taxon>Magnoliopsida</taxon>
        <taxon>eudicotyledons</taxon>
        <taxon>Gunneridae</taxon>
        <taxon>Pentapetalae</taxon>
        <taxon>rosids</taxon>
        <taxon>malvids</taxon>
        <taxon>Malvales</taxon>
        <taxon>Dipterocarpaceae</taxon>
        <taxon>Rubroshorea</taxon>
    </lineage>
</organism>
<sequence length="62" mass="7172">MAEDTVQHAGEGAKWRQLHAEHTEKKADRITEHIEMTDDSPARRKMRWRLAEDMEIALDSAA</sequence>
<evidence type="ECO:0000313" key="1">
    <source>
        <dbReference type="EMBL" id="GKV43343.1"/>
    </source>
</evidence>
<keyword evidence="2" id="KW-1185">Reference proteome</keyword>
<protein>
    <submittedName>
        <fullName evidence="1">Uncharacterized protein</fullName>
    </submittedName>
</protein>
<dbReference type="Proteomes" id="UP001054252">
    <property type="component" value="Unassembled WGS sequence"/>
</dbReference>
<accession>A0AAV5M0Q0</accession>
<comment type="caution">
    <text evidence="1">The sequence shown here is derived from an EMBL/GenBank/DDBJ whole genome shotgun (WGS) entry which is preliminary data.</text>
</comment>
<dbReference type="EMBL" id="BPVZ01000167">
    <property type="protein sequence ID" value="GKV43343.1"/>
    <property type="molecule type" value="Genomic_DNA"/>
</dbReference>
<proteinExistence type="predicted"/>
<gene>
    <name evidence="1" type="ORF">SLEP1_g50646</name>
</gene>